<dbReference type="Pfam" id="PF02204">
    <property type="entry name" value="VPS9"/>
    <property type="match status" value="1"/>
</dbReference>
<feature type="compositionally biased region" description="Polar residues" evidence="2">
    <location>
        <begin position="467"/>
        <end position="490"/>
    </location>
</feature>
<dbReference type="Gene3D" id="1.20.1050.80">
    <property type="entry name" value="VPS9 domain"/>
    <property type="match status" value="1"/>
</dbReference>
<sequence>MKSFIRRLRAAIKQNRLDQDNRRWQRVRERKKVQEEVSTRRRFMQHELVAVIQKREHAKDTLLDSTEHTTRAKLAVLRRHVSHLSGLDPESPSVPYKYPGVKKIISESRDVARALEREKKALREVREAEIELTEISSQIAKREAADRRLQTVAALKQAREFYKHTPLYARVPEAESVFERLLFDERHPEGKALAKWTKSVEGKGLRGERKKAFSPRIVVEYIRAFIAGFISEHRIPSSLAVPYLQILLERSLIRRLWSVLAPLLNSPRVDLEVIKLKEQIQWLSLLSESEMGIAPPFRKPSEEKRKEANKRKSDASSRPYHNAISCLEESSSLTTPTDILQGMMHCARHIYVTSKSYATIHRAREGHKHTSEPNEVGADYFFPILVYVVTHGDMLSLPRAVRIIRLLGPCNRGGLGSPRAGQGMPKNSGIFPGMFLSSSSEEMYYMTTVEGALHFALTAKPSDFANGSSPLTSRKISSAPSQADSLTQPQTTTLMTSSKTSLPSPSDLPESPDTCLPESSNTCRLKSIVSTRSPPGLDESPNMGQQPKDH</sequence>
<keyword evidence="1" id="KW-0175">Coiled coil</keyword>
<feature type="region of interest" description="Disordered" evidence="2">
    <location>
        <begin position="294"/>
        <end position="317"/>
    </location>
</feature>
<reference evidence="4" key="1">
    <citation type="submission" date="2021-01" db="EMBL/GenBank/DDBJ databases">
        <authorList>
            <person name="Corre E."/>
            <person name="Pelletier E."/>
            <person name="Niang G."/>
            <person name="Scheremetjew M."/>
            <person name="Finn R."/>
            <person name="Kale V."/>
            <person name="Holt S."/>
            <person name="Cochrane G."/>
            <person name="Meng A."/>
            <person name="Brown T."/>
            <person name="Cohen L."/>
        </authorList>
    </citation>
    <scope>NUCLEOTIDE SEQUENCE</scope>
    <source>
        <strain evidence="4">CCMP2058</strain>
    </source>
</reference>
<accession>A0A7S0DCF8</accession>
<feature type="coiled-coil region" evidence="1">
    <location>
        <begin position="105"/>
        <end position="145"/>
    </location>
</feature>
<organism evidence="4">
    <name type="scientific">Amorphochlora amoebiformis</name>
    <dbReference type="NCBI Taxonomy" id="1561963"/>
    <lineage>
        <taxon>Eukaryota</taxon>
        <taxon>Sar</taxon>
        <taxon>Rhizaria</taxon>
        <taxon>Cercozoa</taxon>
        <taxon>Chlorarachniophyceae</taxon>
        <taxon>Amorphochlora</taxon>
    </lineage>
</organism>
<dbReference type="EMBL" id="HBEM01015305">
    <property type="protein sequence ID" value="CAD8450578.1"/>
    <property type="molecule type" value="Transcribed_RNA"/>
</dbReference>
<evidence type="ECO:0000313" key="4">
    <source>
        <dbReference type="EMBL" id="CAD8450578.1"/>
    </source>
</evidence>
<name>A0A7S0DCF8_9EUKA</name>
<feature type="region of interest" description="Disordered" evidence="2">
    <location>
        <begin position="467"/>
        <end position="550"/>
    </location>
</feature>
<proteinExistence type="predicted"/>
<feature type="compositionally biased region" description="Low complexity" evidence="2">
    <location>
        <begin position="491"/>
        <end position="513"/>
    </location>
</feature>
<evidence type="ECO:0000256" key="2">
    <source>
        <dbReference type="SAM" id="MobiDB-lite"/>
    </source>
</evidence>
<feature type="compositionally biased region" description="Basic and acidic residues" evidence="2">
    <location>
        <begin position="299"/>
        <end position="315"/>
    </location>
</feature>
<evidence type="ECO:0000259" key="3">
    <source>
        <dbReference type="PROSITE" id="PS51205"/>
    </source>
</evidence>
<dbReference type="InterPro" id="IPR037191">
    <property type="entry name" value="VPS9_dom_sf"/>
</dbReference>
<feature type="compositionally biased region" description="Polar residues" evidence="2">
    <location>
        <begin position="517"/>
        <end position="533"/>
    </location>
</feature>
<evidence type="ECO:0000256" key="1">
    <source>
        <dbReference type="SAM" id="Coils"/>
    </source>
</evidence>
<dbReference type="AlphaFoldDB" id="A0A7S0DCF8"/>
<dbReference type="InterPro" id="IPR003123">
    <property type="entry name" value="VPS9"/>
</dbReference>
<dbReference type="PROSITE" id="PS51205">
    <property type="entry name" value="VPS9"/>
    <property type="match status" value="1"/>
</dbReference>
<gene>
    <name evidence="4" type="ORF">LAMO00422_LOCUS10555</name>
</gene>
<feature type="domain" description="VPS9" evidence="3">
    <location>
        <begin position="270"/>
        <end position="465"/>
    </location>
</feature>
<protein>
    <recommendedName>
        <fullName evidence="3">VPS9 domain-containing protein</fullName>
    </recommendedName>
</protein>
<dbReference type="SUPFAM" id="SSF109993">
    <property type="entry name" value="VPS9 domain"/>
    <property type="match status" value="1"/>
</dbReference>